<comment type="caution">
    <text evidence="2">The sequence shown here is derived from an EMBL/GenBank/DDBJ whole genome shotgun (WGS) entry which is preliminary data.</text>
</comment>
<dbReference type="InterPro" id="IPR002156">
    <property type="entry name" value="RNaseH_domain"/>
</dbReference>
<reference evidence="3" key="1">
    <citation type="journal article" date="2019" name="Int. J. Syst. Evol. Microbiol.">
        <title>The Global Catalogue of Microorganisms (GCM) 10K type strain sequencing project: providing services to taxonomists for standard genome sequencing and annotation.</title>
        <authorList>
            <consortium name="The Broad Institute Genomics Platform"/>
            <consortium name="The Broad Institute Genome Sequencing Center for Infectious Disease"/>
            <person name="Wu L."/>
            <person name="Ma J."/>
        </authorList>
    </citation>
    <scope>NUCLEOTIDE SEQUENCE [LARGE SCALE GENOMIC DNA]</scope>
    <source>
        <strain evidence="3">TISTR 2241</strain>
    </source>
</reference>
<evidence type="ECO:0000259" key="1">
    <source>
        <dbReference type="PROSITE" id="PS50879"/>
    </source>
</evidence>
<dbReference type="PROSITE" id="PS50879">
    <property type="entry name" value="RNASE_H_1"/>
    <property type="match status" value="1"/>
</dbReference>
<dbReference type="InterPro" id="IPR036397">
    <property type="entry name" value="RNaseH_sf"/>
</dbReference>
<gene>
    <name evidence="2" type="ORF">ACFSTF_04025</name>
</gene>
<dbReference type="Pfam" id="PF13456">
    <property type="entry name" value="RVT_3"/>
    <property type="match status" value="1"/>
</dbReference>
<dbReference type="PANTHER" id="PTHR48475">
    <property type="entry name" value="RIBONUCLEASE H"/>
    <property type="match status" value="1"/>
</dbReference>
<dbReference type="InterPro" id="IPR012337">
    <property type="entry name" value="RNaseH-like_sf"/>
</dbReference>
<feature type="domain" description="RNase H type-1" evidence="1">
    <location>
        <begin position="70"/>
        <end position="207"/>
    </location>
</feature>
<dbReference type="PANTHER" id="PTHR48475:SF1">
    <property type="entry name" value="RNASE H TYPE-1 DOMAIN-CONTAINING PROTEIN"/>
    <property type="match status" value="1"/>
</dbReference>
<dbReference type="SUPFAM" id="SSF53098">
    <property type="entry name" value="Ribonuclease H-like"/>
    <property type="match status" value="1"/>
</dbReference>
<organism evidence="2 3">
    <name type="scientific">Terrilactibacillus laevilacticus</name>
    <dbReference type="NCBI Taxonomy" id="1380157"/>
    <lineage>
        <taxon>Bacteria</taxon>
        <taxon>Bacillati</taxon>
        <taxon>Bacillota</taxon>
        <taxon>Bacilli</taxon>
        <taxon>Bacillales</taxon>
        <taxon>Bacillaceae</taxon>
        <taxon>Terrilactibacillus</taxon>
    </lineage>
</organism>
<name>A0ABW5PNQ5_9BACI</name>
<dbReference type="CDD" id="cd09279">
    <property type="entry name" value="RNase_HI_like"/>
    <property type="match status" value="1"/>
</dbReference>
<keyword evidence="3" id="KW-1185">Reference proteome</keyword>
<accession>A0ABW5PNQ5</accession>
<evidence type="ECO:0000313" key="3">
    <source>
        <dbReference type="Proteomes" id="UP001597458"/>
    </source>
</evidence>
<protein>
    <submittedName>
        <fullName evidence="2">Ribonuclease H family protein</fullName>
    </submittedName>
</protein>
<sequence length="224" mass="25689">MNVRIEITYKTRKGTETTFSSAEMRAEKALLIAEDLERTGRAKNLIFIDSNESTWSMKELKKYLQGIQTEPHHVTAYFDGGFDLETKKSGLGCVIYFEQNGKFYRVRKNALVSYLDTNNEAEYAALHLVVKELENLGVHHLPVKFTGDSLVVINQLSGEWPVFEEELNKWADRIDRKLEQLGITPEYELVPRKNNQEADKLASQALREIEITGTIEIDGENKFD</sequence>
<proteinExistence type="predicted"/>
<evidence type="ECO:0000313" key="2">
    <source>
        <dbReference type="EMBL" id="MFD2616484.1"/>
    </source>
</evidence>
<dbReference type="NCBIfam" id="NF005822">
    <property type="entry name" value="PRK07708.1"/>
    <property type="match status" value="1"/>
</dbReference>
<dbReference type="RefSeq" id="WP_141189901.1">
    <property type="nucleotide sequence ID" value="NZ_JBHUMR010000007.1"/>
</dbReference>
<dbReference type="Gene3D" id="3.30.420.10">
    <property type="entry name" value="Ribonuclease H-like superfamily/Ribonuclease H"/>
    <property type="match status" value="1"/>
</dbReference>
<dbReference type="EMBL" id="JBHUMR010000007">
    <property type="protein sequence ID" value="MFD2616484.1"/>
    <property type="molecule type" value="Genomic_DNA"/>
</dbReference>
<dbReference type="Proteomes" id="UP001597458">
    <property type="component" value="Unassembled WGS sequence"/>
</dbReference>